<dbReference type="InterPro" id="IPR000524">
    <property type="entry name" value="Tscrpt_reg_HTH_GntR"/>
</dbReference>
<dbReference type="SMART" id="SM00895">
    <property type="entry name" value="FCD"/>
    <property type="match status" value="1"/>
</dbReference>
<dbReference type="InterPro" id="IPR036388">
    <property type="entry name" value="WH-like_DNA-bd_sf"/>
</dbReference>
<dbReference type="PROSITE" id="PS50949">
    <property type="entry name" value="HTH_GNTR"/>
    <property type="match status" value="1"/>
</dbReference>
<dbReference type="Pfam" id="PF07729">
    <property type="entry name" value="FCD"/>
    <property type="match status" value="1"/>
</dbReference>
<dbReference type="SUPFAM" id="SSF48008">
    <property type="entry name" value="GntR ligand-binding domain-like"/>
    <property type="match status" value="1"/>
</dbReference>
<dbReference type="GO" id="GO:0003700">
    <property type="term" value="F:DNA-binding transcription factor activity"/>
    <property type="evidence" value="ECO:0007669"/>
    <property type="project" value="InterPro"/>
</dbReference>
<proteinExistence type="predicted"/>
<dbReference type="SMART" id="SM00345">
    <property type="entry name" value="HTH_GNTR"/>
    <property type="match status" value="1"/>
</dbReference>
<dbReference type="SUPFAM" id="SSF46785">
    <property type="entry name" value="Winged helix' DNA-binding domain"/>
    <property type="match status" value="1"/>
</dbReference>
<dbReference type="AlphaFoldDB" id="A0A7X9QFJ4"/>
<comment type="caution">
    <text evidence="5">The sequence shown here is derived from an EMBL/GenBank/DDBJ whole genome shotgun (WGS) entry which is preliminary data.</text>
</comment>
<reference evidence="5 6" key="1">
    <citation type="submission" date="2020-04" db="EMBL/GenBank/DDBJ databases">
        <title>MicrobeNet Type strains.</title>
        <authorList>
            <person name="Nicholson A.C."/>
        </authorList>
    </citation>
    <scope>NUCLEOTIDE SEQUENCE [LARGE SCALE GENOMIC DNA]</scope>
    <source>
        <strain evidence="5 6">DSM 22768</strain>
    </source>
</reference>
<keyword evidence="2" id="KW-0238">DNA-binding</keyword>
<evidence type="ECO:0000313" key="5">
    <source>
        <dbReference type="EMBL" id="NMD48143.1"/>
    </source>
</evidence>
<gene>
    <name evidence="5" type="ORF">HHO37_00300</name>
</gene>
<dbReference type="InterPro" id="IPR036390">
    <property type="entry name" value="WH_DNA-bd_sf"/>
</dbReference>
<dbReference type="Pfam" id="PF00392">
    <property type="entry name" value="GntR"/>
    <property type="match status" value="1"/>
</dbReference>
<dbReference type="RefSeq" id="WP_003088272.1">
    <property type="nucleotide sequence ID" value="NZ_CP043405.1"/>
</dbReference>
<dbReference type="Gene3D" id="1.20.120.530">
    <property type="entry name" value="GntR ligand-binding domain-like"/>
    <property type="match status" value="1"/>
</dbReference>
<evidence type="ECO:0000256" key="1">
    <source>
        <dbReference type="ARBA" id="ARBA00023015"/>
    </source>
</evidence>
<dbReference type="PANTHER" id="PTHR43537">
    <property type="entry name" value="TRANSCRIPTIONAL REGULATOR, GNTR FAMILY"/>
    <property type="match status" value="1"/>
</dbReference>
<evidence type="ECO:0000313" key="6">
    <source>
        <dbReference type="Proteomes" id="UP000532121"/>
    </source>
</evidence>
<evidence type="ECO:0000256" key="3">
    <source>
        <dbReference type="ARBA" id="ARBA00023163"/>
    </source>
</evidence>
<dbReference type="InterPro" id="IPR011711">
    <property type="entry name" value="GntR_C"/>
</dbReference>
<dbReference type="EMBL" id="JABASA010000001">
    <property type="protein sequence ID" value="NMD48143.1"/>
    <property type="molecule type" value="Genomic_DNA"/>
</dbReference>
<organism evidence="5 6">
    <name type="scientific">Streptococcus ratti</name>
    <dbReference type="NCBI Taxonomy" id="1341"/>
    <lineage>
        <taxon>Bacteria</taxon>
        <taxon>Bacillati</taxon>
        <taxon>Bacillota</taxon>
        <taxon>Bacilli</taxon>
        <taxon>Lactobacillales</taxon>
        <taxon>Streptococcaceae</taxon>
        <taxon>Streptococcus</taxon>
    </lineage>
</organism>
<keyword evidence="3" id="KW-0804">Transcription</keyword>
<sequence length="233" mass="27229">MNSVVNAVKNNLDLSQNVPLKIAFYEALRKTIILSEIPAGSRINEKELATALNISRTPIRYALGVLQEEKLVEHIPKRGIIVRGISLKDAIEIFDIRKALDTLAATKAMYLMNEEDFAEMKKILTDCEGFIDDGDIETILDNFNQFNDLIYRKSQMLRLREIVTELQTYLRYFREISIASFERRKQALKEHWVIYRGMRNKDVEQITLITHEHLNSSLEFILQQMESRQDEHR</sequence>
<dbReference type="Proteomes" id="UP000532121">
    <property type="component" value="Unassembled WGS sequence"/>
</dbReference>
<feature type="domain" description="HTH gntR-type" evidence="4">
    <location>
        <begin position="18"/>
        <end position="85"/>
    </location>
</feature>
<evidence type="ECO:0000256" key="2">
    <source>
        <dbReference type="ARBA" id="ARBA00023125"/>
    </source>
</evidence>
<keyword evidence="1" id="KW-0805">Transcription regulation</keyword>
<accession>A0A7X9QFJ4</accession>
<protein>
    <submittedName>
        <fullName evidence="5">GntR family transcriptional regulator</fullName>
    </submittedName>
</protein>
<dbReference type="CDD" id="cd07377">
    <property type="entry name" value="WHTH_GntR"/>
    <property type="match status" value="1"/>
</dbReference>
<evidence type="ECO:0000259" key="4">
    <source>
        <dbReference type="PROSITE" id="PS50949"/>
    </source>
</evidence>
<dbReference type="InterPro" id="IPR008920">
    <property type="entry name" value="TF_FadR/GntR_C"/>
</dbReference>
<dbReference type="Gene3D" id="1.10.10.10">
    <property type="entry name" value="Winged helix-like DNA-binding domain superfamily/Winged helix DNA-binding domain"/>
    <property type="match status" value="1"/>
</dbReference>
<dbReference type="PANTHER" id="PTHR43537:SF24">
    <property type="entry name" value="GLUCONATE OPERON TRANSCRIPTIONAL REPRESSOR"/>
    <property type="match status" value="1"/>
</dbReference>
<name>A0A7X9QFJ4_STRRT</name>
<dbReference type="GO" id="GO:0003677">
    <property type="term" value="F:DNA binding"/>
    <property type="evidence" value="ECO:0007669"/>
    <property type="project" value="UniProtKB-KW"/>
</dbReference>